<sequence>MGVPAFYRWLADRYPQTVSDAMEEVAIEIEQGVWVPVDLRRPNPNGLEFDNLYLDMNGIIHPCFHPEKRPPPTTYDDVFKTIFGYIDHVFALVRPRKLLFMAIDGVAPRAKMNQQRTRRFRAAKDAAEAAAEEERVRKEFELEGQNLAAQEKRQTADSNVITPGTPFMFALSTALQYYIHLRLNHTPGWQTTKVLLSDANVPGEGEHKIMSYIRLQRNLPGFDPNTRHCLYGLDADLIMLSLATHEVHFSILREVITMPGHQEKCFVCGQAGHLAAECQGKPKEGDAAELPPIYKKRYQFLNIWVLREYLEHDLHIDNPPFRLSLERLVDDFVFMCFFVGNDFLPHMPTLEIREGAITLLMFVYRKEFSNMGGYLTDSGEVILDRVEHFIQAVAIYEEEIFRKRTRIQQAIERNGERNGESKLGVGALENSEEKVDKVKLGEPGYKERYYAEKFKGEESRNIDEIKRDVVQKYVEGLCWVMRYYYQGVCSWQWFYPYHYAPFASDLKGLADLEITFFLGQPFKPFDQLMGTLPASSSDSLPEQYRALMKDPNSPLSSFYPEDFEIDMNGKRFAWQGVAKLPFIDERRLLAETKKLEDDLTDEEKFRNSTMYDILYVRNTHPLGSQVIVLYQMSSQLTSKEPAYVLPIDPLVSGGMNGYLCLSERNHYSVSVNSPINGFGAIMNNRVLNATYINPQYHKHIPEPPEGVIIPAKRLKPYDFKPFPVLWHQDNGRRQQNRERVQISGALSGNSLGEASHRLIRNSLQFKPTSSTAGLLDMPYRGGPRGPTNTRPRPAGPYGYAEENTHNHYMPYQGYANYNPNPQLNQHNVRIQERPGYNIQAGMSRLTINQQYTRAPNASFVGYRASGSESVSFQQAVPPEHPGVLPPFPPDNWIGRQERRGYNGGGPSRGGFNEKRPGPQVVKMYRVKSQNSVANEQHDPVAKSL</sequence>
<dbReference type="PANTHER" id="PTHR12341:SF74">
    <property type="entry name" value="5'-3' EXORIBONUCLEASE 4"/>
    <property type="match status" value="1"/>
</dbReference>
<keyword evidence="7" id="KW-0862">Zinc</keyword>
<evidence type="ECO:0000259" key="12">
    <source>
        <dbReference type="PROSITE" id="PS50158"/>
    </source>
</evidence>
<dbReference type="InterPro" id="IPR041412">
    <property type="entry name" value="Xrn1_helical"/>
</dbReference>
<dbReference type="PROSITE" id="PS50158">
    <property type="entry name" value="ZF_CCHC"/>
    <property type="match status" value="1"/>
</dbReference>
<keyword evidence="5 10" id="KW-0863">Zinc-finger</keyword>
<dbReference type="GO" id="GO:0006397">
    <property type="term" value="P:mRNA processing"/>
    <property type="evidence" value="ECO:0007669"/>
    <property type="project" value="UniProtKB-UniRule"/>
</dbReference>
<dbReference type="EC" id="3.1.13.-" evidence="9"/>
<accession>A0A833QKZ1</accession>
<evidence type="ECO:0000256" key="11">
    <source>
        <dbReference type="SAM" id="MobiDB-lite"/>
    </source>
</evidence>
<dbReference type="InterPro" id="IPR017151">
    <property type="entry name" value="Xrn2/3/4"/>
</dbReference>
<evidence type="ECO:0000256" key="6">
    <source>
        <dbReference type="ARBA" id="ARBA00022801"/>
    </source>
</evidence>
<dbReference type="Pfam" id="PF17846">
    <property type="entry name" value="XRN_M"/>
    <property type="match status" value="2"/>
</dbReference>
<dbReference type="GO" id="GO:0008270">
    <property type="term" value="F:zinc ion binding"/>
    <property type="evidence" value="ECO:0007669"/>
    <property type="project" value="UniProtKB-KW"/>
</dbReference>
<dbReference type="GO" id="GO:0000956">
    <property type="term" value="P:nuclear-transcribed mRNA catabolic process"/>
    <property type="evidence" value="ECO:0007669"/>
    <property type="project" value="TreeGrafter"/>
</dbReference>
<evidence type="ECO:0000256" key="3">
    <source>
        <dbReference type="ARBA" id="ARBA00022722"/>
    </source>
</evidence>
<keyword evidence="4" id="KW-0479">Metal-binding</keyword>
<evidence type="ECO:0000256" key="1">
    <source>
        <dbReference type="ARBA" id="ARBA00006994"/>
    </source>
</evidence>
<evidence type="ECO:0000256" key="4">
    <source>
        <dbReference type="ARBA" id="ARBA00022723"/>
    </source>
</evidence>
<keyword evidence="2 9" id="KW-0507">mRNA processing</keyword>
<feature type="compositionally biased region" description="Low complexity" evidence="11">
    <location>
        <begin position="778"/>
        <end position="793"/>
    </location>
</feature>
<keyword evidence="3 9" id="KW-0540">Nuclease</keyword>
<comment type="similarity">
    <text evidence="1 9">Belongs to the 5'-3' exonuclease family. XRN2/RAT1 subfamily.</text>
</comment>
<dbReference type="Gene3D" id="1.25.40.1050">
    <property type="match status" value="1"/>
</dbReference>
<reference evidence="13" key="1">
    <citation type="submission" date="2020-01" db="EMBL/GenBank/DDBJ databases">
        <title>Genome sequence of Kobresia littledalei, the first chromosome-level genome in the family Cyperaceae.</title>
        <authorList>
            <person name="Qu G."/>
        </authorList>
    </citation>
    <scope>NUCLEOTIDE SEQUENCE</scope>
    <source>
        <strain evidence="13">C.B.Clarke</strain>
        <tissue evidence="13">Leaf</tissue>
    </source>
</reference>
<dbReference type="InterPro" id="IPR004859">
    <property type="entry name" value="Xrn1_N"/>
</dbReference>
<dbReference type="Proteomes" id="UP000623129">
    <property type="component" value="Unassembled WGS sequence"/>
</dbReference>
<dbReference type="PIRSF" id="PIRSF037239">
    <property type="entry name" value="Exonuclease_Xrn2"/>
    <property type="match status" value="1"/>
</dbReference>
<dbReference type="GO" id="GO:0005634">
    <property type="term" value="C:nucleus"/>
    <property type="evidence" value="ECO:0007669"/>
    <property type="project" value="InterPro"/>
</dbReference>
<dbReference type="SMART" id="SM00343">
    <property type="entry name" value="ZnF_C2HC"/>
    <property type="match status" value="1"/>
</dbReference>
<feature type="region of interest" description="Disordered" evidence="11">
    <location>
        <begin position="770"/>
        <end position="793"/>
    </location>
</feature>
<dbReference type="SUPFAM" id="SSF57756">
    <property type="entry name" value="Retrovirus zinc finger-like domains"/>
    <property type="match status" value="1"/>
</dbReference>
<dbReference type="OrthoDB" id="372487at2759"/>
<evidence type="ECO:0000256" key="5">
    <source>
        <dbReference type="ARBA" id="ARBA00022771"/>
    </source>
</evidence>
<dbReference type="InterPro" id="IPR036875">
    <property type="entry name" value="Znf_CCHC_sf"/>
</dbReference>
<dbReference type="AlphaFoldDB" id="A0A833QKZ1"/>
<proteinExistence type="inferred from homology"/>
<organism evidence="13 14">
    <name type="scientific">Carex littledalei</name>
    <dbReference type="NCBI Taxonomy" id="544730"/>
    <lineage>
        <taxon>Eukaryota</taxon>
        <taxon>Viridiplantae</taxon>
        <taxon>Streptophyta</taxon>
        <taxon>Embryophyta</taxon>
        <taxon>Tracheophyta</taxon>
        <taxon>Spermatophyta</taxon>
        <taxon>Magnoliopsida</taxon>
        <taxon>Liliopsida</taxon>
        <taxon>Poales</taxon>
        <taxon>Cyperaceae</taxon>
        <taxon>Cyperoideae</taxon>
        <taxon>Cariceae</taxon>
        <taxon>Carex</taxon>
        <taxon>Carex subgen. Euthyceras</taxon>
    </lineage>
</organism>
<protein>
    <recommendedName>
        <fullName evidence="9">5'-3' exoribonuclease</fullName>
        <ecNumber evidence="9">3.1.13.-</ecNumber>
    </recommendedName>
</protein>
<dbReference type="CDD" id="cd18673">
    <property type="entry name" value="PIN_XRN1-2-like"/>
    <property type="match status" value="1"/>
</dbReference>
<keyword evidence="8 9" id="KW-0269">Exonuclease</keyword>
<keyword evidence="14" id="KW-1185">Reference proteome</keyword>
<evidence type="ECO:0000256" key="2">
    <source>
        <dbReference type="ARBA" id="ARBA00022664"/>
    </source>
</evidence>
<dbReference type="GO" id="GO:0010587">
    <property type="term" value="P:miRNA catabolic process"/>
    <property type="evidence" value="ECO:0007669"/>
    <property type="project" value="UniProtKB-ARBA"/>
</dbReference>
<evidence type="ECO:0000256" key="9">
    <source>
        <dbReference type="PIRNR" id="PIRNR037239"/>
    </source>
</evidence>
<gene>
    <name evidence="13" type="ORF">FCM35_KLT11791</name>
</gene>
<dbReference type="FunFam" id="3.40.50.12390:FF:000001">
    <property type="entry name" value="5'-3' exoribonuclease"/>
    <property type="match status" value="1"/>
</dbReference>
<evidence type="ECO:0000256" key="7">
    <source>
        <dbReference type="ARBA" id="ARBA00022833"/>
    </source>
</evidence>
<evidence type="ECO:0000313" key="14">
    <source>
        <dbReference type="Proteomes" id="UP000623129"/>
    </source>
</evidence>
<dbReference type="Pfam" id="PF03159">
    <property type="entry name" value="XRN_N"/>
    <property type="match status" value="1"/>
</dbReference>
<dbReference type="InterPro" id="IPR001878">
    <property type="entry name" value="Znf_CCHC"/>
</dbReference>
<comment type="caution">
    <text evidence="13">The sequence shown here is derived from an EMBL/GenBank/DDBJ whole genome shotgun (WGS) entry which is preliminary data.</text>
</comment>
<evidence type="ECO:0000256" key="8">
    <source>
        <dbReference type="ARBA" id="ARBA00022839"/>
    </source>
</evidence>
<dbReference type="FunFam" id="1.25.40.1050:FF:000002">
    <property type="entry name" value="5'-3' exoribonuclease"/>
    <property type="match status" value="1"/>
</dbReference>
<keyword evidence="6 9" id="KW-0378">Hydrolase</keyword>
<dbReference type="Gene3D" id="3.40.50.12390">
    <property type="match status" value="2"/>
</dbReference>
<dbReference type="InterPro" id="IPR027073">
    <property type="entry name" value="5_3_exoribonuclease"/>
</dbReference>
<dbReference type="GO" id="GO:0003723">
    <property type="term" value="F:RNA binding"/>
    <property type="evidence" value="ECO:0007669"/>
    <property type="project" value="TreeGrafter"/>
</dbReference>
<dbReference type="FunFam" id="3.40.50.12390:FF:000003">
    <property type="entry name" value="5'-3' exoribonuclease"/>
    <property type="match status" value="1"/>
</dbReference>
<evidence type="ECO:0000256" key="10">
    <source>
        <dbReference type="PROSITE-ProRule" id="PRU00047"/>
    </source>
</evidence>
<dbReference type="Pfam" id="PF00098">
    <property type="entry name" value="zf-CCHC"/>
    <property type="match status" value="1"/>
</dbReference>
<feature type="domain" description="CCHC-type" evidence="12">
    <location>
        <begin position="264"/>
        <end position="278"/>
    </location>
</feature>
<feature type="compositionally biased region" description="Pro residues" evidence="11">
    <location>
        <begin position="878"/>
        <end position="889"/>
    </location>
</feature>
<comment type="function">
    <text evidence="9">Possesses 5'-&gt;3' exoribonuclease activity. Acts as an endogenous post-transcriptional gene silencing (PTGS) suppressor.</text>
</comment>
<dbReference type="PANTHER" id="PTHR12341">
    <property type="entry name" value="5'-&gt;3' EXORIBONUCLEASE"/>
    <property type="match status" value="1"/>
</dbReference>
<dbReference type="GO" id="GO:0004534">
    <property type="term" value="F:5'-3' RNA exonuclease activity"/>
    <property type="evidence" value="ECO:0007669"/>
    <property type="project" value="UniProtKB-UniRule"/>
</dbReference>
<evidence type="ECO:0000313" key="13">
    <source>
        <dbReference type="EMBL" id="KAF3324324.1"/>
    </source>
</evidence>
<name>A0A833QKZ1_9POAL</name>
<feature type="region of interest" description="Disordered" evidence="11">
    <location>
        <begin position="876"/>
        <end position="920"/>
    </location>
</feature>
<dbReference type="EMBL" id="SWLB01000022">
    <property type="protein sequence ID" value="KAF3324324.1"/>
    <property type="molecule type" value="Genomic_DNA"/>
</dbReference>